<dbReference type="FunFam" id="3.30.70.2740:FF:000001">
    <property type="entry name" value="D-lactate dehydrogenase mitochondrial"/>
    <property type="match status" value="1"/>
</dbReference>
<dbReference type="InterPro" id="IPR016166">
    <property type="entry name" value="FAD-bd_PCMH"/>
</dbReference>
<dbReference type="InterPro" id="IPR036318">
    <property type="entry name" value="FAD-bd_PCMH-like_sf"/>
</dbReference>
<dbReference type="PROSITE" id="PS51387">
    <property type="entry name" value="FAD_PCMH"/>
    <property type="match status" value="1"/>
</dbReference>
<dbReference type="PANTHER" id="PTHR42934">
    <property type="entry name" value="GLYCOLATE OXIDASE SUBUNIT GLCD"/>
    <property type="match status" value="1"/>
</dbReference>
<dbReference type="SUPFAM" id="SSF56176">
    <property type="entry name" value="FAD-binding/transporter-associated domain-like"/>
    <property type="match status" value="1"/>
</dbReference>
<dbReference type="Gene3D" id="3.30.70.2740">
    <property type="match status" value="1"/>
</dbReference>
<dbReference type="InterPro" id="IPR051914">
    <property type="entry name" value="FAD-linked_OxidoTrans_Type4"/>
</dbReference>
<dbReference type="EMBL" id="BJNY01000038">
    <property type="protein sequence ID" value="GED07982.1"/>
    <property type="molecule type" value="Genomic_DNA"/>
</dbReference>
<dbReference type="InterPro" id="IPR016171">
    <property type="entry name" value="Vanillyl_alc_oxidase_C-sub2"/>
</dbReference>
<protein>
    <submittedName>
        <fullName evidence="7">FAD-linked oxidase</fullName>
    </submittedName>
</protein>
<dbReference type="Pfam" id="PF01565">
    <property type="entry name" value="FAD_binding_4"/>
    <property type="match status" value="1"/>
</dbReference>
<evidence type="ECO:0000256" key="3">
    <source>
        <dbReference type="ARBA" id="ARBA00022630"/>
    </source>
</evidence>
<reference evidence="7 8" key="1">
    <citation type="submission" date="2019-06" db="EMBL/GenBank/DDBJ databases">
        <title>Whole genome shotgun sequence of Glutamicibacter uratoxydans NBRC 15515.</title>
        <authorList>
            <person name="Hosoyama A."/>
            <person name="Uohara A."/>
            <person name="Ohji S."/>
            <person name="Ichikawa N."/>
        </authorList>
    </citation>
    <scope>NUCLEOTIDE SEQUENCE [LARGE SCALE GENOMIC DNA]</scope>
    <source>
        <strain evidence="7 8">NBRC 15515</strain>
    </source>
</reference>
<dbReference type="PANTHER" id="PTHR42934:SF2">
    <property type="entry name" value="GLYCOLATE OXIDASE SUBUNIT GLCD"/>
    <property type="match status" value="1"/>
</dbReference>
<keyword evidence="5" id="KW-0560">Oxidoreductase</keyword>
<dbReference type="InterPro" id="IPR016169">
    <property type="entry name" value="FAD-bd_PCMH_sub2"/>
</dbReference>
<evidence type="ECO:0000259" key="6">
    <source>
        <dbReference type="PROSITE" id="PS51387"/>
    </source>
</evidence>
<evidence type="ECO:0000256" key="1">
    <source>
        <dbReference type="ARBA" id="ARBA00001974"/>
    </source>
</evidence>
<evidence type="ECO:0000313" key="7">
    <source>
        <dbReference type="EMBL" id="GED07982.1"/>
    </source>
</evidence>
<keyword evidence="8" id="KW-1185">Reference proteome</keyword>
<dbReference type="InterPro" id="IPR004113">
    <property type="entry name" value="FAD-bd_oxidored_4_C"/>
</dbReference>
<keyword evidence="3" id="KW-0285">Flavoprotein</keyword>
<dbReference type="Gene3D" id="1.10.45.10">
    <property type="entry name" value="Vanillyl-alcohol Oxidase, Chain A, domain 4"/>
    <property type="match status" value="1"/>
</dbReference>
<comment type="cofactor">
    <cofactor evidence="1">
        <name>FAD</name>
        <dbReference type="ChEBI" id="CHEBI:57692"/>
    </cofactor>
</comment>
<dbReference type="SUPFAM" id="SSF55103">
    <property type="entry name" value="FAD-linked oxidases, C-terminal domain"/>
    <property type="match status" value="1"/>
</dbReference>
<dbReference type="Pfam" id="PF02913">
    <property type="entry name" value="FAD-oxidase_C"/>
    <property type="match status" value="1"/>
</dbReference>
<evidence type="ECO:0000256" key="2">
    <source>
        <dbReference type="ARBA" id="ARBA00008000"/>
    </source>
</evidence>
<proteinExistence type="inferred from homology"/>
<dbReference type="FunFam" id="1.10.45.10:FF:000001">
    <property type="entry name" value="D-lactate dehydrogenase mitochondrial"/>
    <property type="match status" value="1"/>
</dbReference>
<dbReference type="OrthoDB" id="9811557at2"/>
<dbReference type="InterPro" id="IPR006094">
    <property type="entry name" value="Oxid_FAD_bind_N"/>
</dbReference>
<evidence type="ECO:0000313" key="8">
    <source>
        <dbReference type="Proteomes" id="UP000316612"/>
    </source>
</evidence>
<organism evidence="7 8">
    <name type="scientific">Glutamicibacter uratoxydans</name>
    <name type="common">Arthrobacter uratoxydans</name>
    <dbReference type="NCBI Taxonomy" id="43667"/>
    <lineage>
        <taxon>Bacteria</taxon>
        <taxon>Bacillati</taxon>
        <taxon>Actinomycetota</taxon>
        <taxon>Actinomycetes</taxon>
        <taxon>Micrococcales</taxon>
        <taxon>Micrococcaceae</taxon>
        <taxon>Glutamicibacter</taxon>
    </lineage>
</organism>
<accession>A0A4Y4DRL0</accession>
<dbReference type="AlphaFoldDB" id="A0A4Y4DRL0"/>
<evidence type="ECO:0000256" key="5">
    <source>
        <dbReference type="ARBA" id="ARBA00023002"/>
    </source>
</evidence>
<gene>
    <name evidence="7" type="ORF">AUR04nite_35140</name>
</gene>
<comment type="similarity">
    <text evidence="2">Belongs to the FAD-binding oxidoreductase/transferase type 4 family.</text>
</comment>
<comment type="caution">
    <text evidence="7">The sequence shown here is derived from an EMBL/GenBank/DDBJ whole genome shotgun (WGS) entry which is preliminary data.</text>
</comment>
<keyword evidence="4" id="KW-0274">FAD</keyword>
<name>A0A4Y4DRL0_GLUUR</name>
<feature type="domain" description="FAD-binding PCMH-type" evidence="6">
    <location>
        <begin position="69"/>
        <end position="248"/>
    </location>
</feature>
<dbReference type="GO" id="GO:0016491">
    <property type="term" value="F:oxidoreductase activity"/>
    <property type="evidence" value="ECO:0007669"/>
    <property type="project" value="UniProtKB-KW"/>
</dbReference>
<evidence type="ECO:0000256" key="4">
    <source>
        <dbReference type="ARBA" id="ARBA00022827"/>
    </source>
</evidence>
<dbReference type="GO" id="GO:0071949">
    <property type="term" value="F:FAD binding"/>
    <property type="evidence" value="ECO:0007669"/>
    <property type="project" value="InterPro"/>
</dbReference>
<dbReference type="Gene3D" id="3.30.465.10">
    <property type="match status" value="1"/>
</dbReference>
<dbReference type="InterPro" id="IPR016164">
    <property type="entry name" value="FAD-linked_Oxase-like_C"/>
</dbReference>
<dbReference type="Proteomes" id="UP000316612">
    <property type="component" value="Unassembled WGS sequence"/>
</dbReference>
<sequence>MFAWFSRNWADTRKLVRRNIRHEIGDRRLSENTQKLIEALYEVLPEQSVSTAEEARLENSRDFGQLSRLPILPAAVVYAREVEEVQAVMRLASEYKVPVITRGAGTGVSGAVHVLGEAVVLNMSKMDRILQIRPEDEVAVVEPGVINHHLNEAVSEFGLMYAPDPASYKMSTIGGNIATNAGGLRCAKYGVTRESVLALDVVLADGRLISVGKNTFKGVAGYDLVALFTGSEGTLGVVVRAVVRLRYLPVDERDLALVFETLEQAVEGVQKIARARIQPAILELIDHATMQVLDDQYSTDYASAGGAMLLLRLDGYGAQREEEAVRDVFAASTVRASLQGDPGATALIEMRRTSRGDTKDDAYRTGEDVAIPKSRMVEYVHRLQQTAEKEQVHMRMISHVGDGNLHPTFFVGEDEGDEPLARLHRAVEESVRTALEMGGTITGEHGVGLIKKDWLAWEQSSDVIDLQHQIKSLLDPLNILNPGKAI</sequence>